<keyword evidence="3" id="KW-1185">Reference proteome</keyword>
<evidence type="ECO:0000313" key="3">
    <source>
        <dbReference type="Proteomes" id="UP001204151"/>
    </source>
</evidence>
<protein>
    <submittedName>
        <fullName evidence="2">Uncharacterized protein</fullName>
    </submittedName>
</protein>
<accession>A0ABT1ZVG7</accession>
<proteinExistence type="predicted"/>
<dbReference type="EMBL" id="JANUGW010000016">
    <property type="protein sequence ID" value="MCS0583898.1"/>
    <property type="molecule type" value="Genomic_DNA"/>
</dbReference>
<feature type="chain" id="PRO_5045446426" evidence="1">
    <location>
        <begin position="25"/>
        <end position="298"/>
    </location>
</feature>
<sequence>MHTTRSRFLLAAAMLSAMAASAAAAQTTSFASSYNGASTAGGSCSMSYSIAGAEPSGTGPYPVFIYMVGTSETYNNAAAMAAVNDMASKGYIAATVDYAESQFGTCSVLSAKSSCIFNPNSTLSAVSQLCSRAKADCSKGIVVGGFSQGSILALLAKNYDARVQAAYGIGMSNVYSVYDLSSCVSNGNRTLPSDRLRAVDGERDNFAGGSQSAVQTSLQNVTGQKCAAGSYACMNSNNSGWIIVKNSQVADGSADHCYMRASGDCFGSQNSLDSNWNNGTASWAKDPNLQWLTNFTTK</sequence>
<evidence type="ECO:0000313" key="2">
    <source>
        <dbReference type="EMBL" id="MCS0583898.1"/>
    </source>
</evidence>
<dbReference type="PROSITE" id="PS51318">
    <property type="entry name" value="TAT"/>
    <property type="match status" value="1"/>
</dbReference>
<dbReference type="RefSeq" id="WP_258818463.1">
    <property type="nucleotide sequence ID" value="NZ_JANUGW010000016.1"/>
</dbReference>
<name>A0ABT1ZVG7_9BURK</name>
<gene>
    <name evidence="2" type="ORF">NX784_20075</name>
</gene>
<dbReference type="Gene3D" id="3.40.50.1820">
    <property type="entry name" value="alpha/beta hydrolase"/>
    <property type="match status" value="1"/>
</dbReference>
<evidence type="ECO:0000256" key="1">
    <source>
        <dbReference type="SAM" id="SignalP"/>
    </source>
</evidence>
<keyword evidence="1" id="KW-0732">Signal</keyword>
<feature type="signal peptide" evidence="1">
    <location>
        <begin position="1"/>
        <end position="24"/>
    </location>
</feature>
<dbReference type="SUPFAM" id="SSF53474">
    <property type="entry name" value="alpha/beta-Hydrolases"/>
    <property type="match status" value="1"/>
</dbReference>
<organism evidence="2 3">
    <name type="scientific">Massilia pinisoli</name>
    <dbReference type="NCBI Taxonomy" id="1772194"/>
    <lineage>
        <taxon>Bacteria</taxon>
        <taxon>Pseudomonadati</taxon>
        <taxon>Pseudomonadota</taxon>
        <taxon>Betaproteobacteria</taxon>
        <taxon>Burkholderiales</taxon>
        <taxon>Oxalobacteraceae</taxon>
        <taxon>Telluria group</taxon>
        <taxon>Massilia</taxon>
    </lineage>
</organism>
<reference evidence="2 3" key="1">
    <citation type="submission" date="2022-08" db="EMBL/GenBank/DDBJ databases">
        <title>Reclassification of Massilia species as members of the genera Telluria, Duganella, Pseudoduganella, Mokoshia gen. nov. and Zemynaea gen. nov. using orthogonal and non-orthogonal genome-based approaches.</title>
        <authorList>
            <person name="Bowman J.P."/>
        </authorList>
    </citation>
    <scope>NUCLEOTIDE SEQUENCE [LARGE SCALE GENOMIC DNA]</scope>
    <source>
        <strain evidence="2 3">JCM 31316</strain>
    </source>
</reference>
<dbReference type="InterPro" id="IPR029058">
    <property type="entry name" value="AB_hydrolase_fold"/>
</dbReference>
<dbReference type="Proteomes" id="UP001204151">
    <property type="component" value="Unassembled WGS sequence"/>
</dbReference>
<dbReference type="InterPro" id="IPR006311">
    <property type="entry name" value="TAT_signal"/>
</dbReference>
<comment type="caution">
    <text evidence="2">The sequence shown here is derived from an EMBL/GenBank/DDBJ whole genome shotgun (WGS) entry which is preliminary data.</text>
</comment>